<name>A0A1F5VTS7_9BACT</name>
<gene>
    <name evidence="1" type="ORF">A2Y62_01595</name>
</gene>
<evidence type="ECO:0000313" key="1">
    <source>
        <dbReference type="EMBL" id="OGF66904.1"/>
    </source>
</evidence>
<dbReference type="AlphaFoldDB" id="A0A1F5VTS7"/>
<reference evidence="1 2" key="1">
    <citation type="journal article" date="2016" name="Nat. Commun.">
        <title>Thousands of microbial genomes shed light on interconnected biogeochemical processes in an aquifer system.</title>
        <authorList>
            <person name="Anantharaman K."/>
            <person name="Brown C.T."/>
            <person name="Hug L.A."/>
            <person name="Sharon I."/>
            <person name="Castelle C.J."/>
            <person name="Probst A.J."/>
            <person name="Thomas B.C."/>
            <person name="Singh A."/>
            <person name="Wilkins M.J."/>
            <person name="Karaoz U."/>
            <person name="Brodie E.L."/>
            <person name="Williams K.H."/>
            <person name="Hubbard S.S."/>
            <person name="Banfield J.F."/>
        </authorList>
    </citation>
    <scope>NUCLEOTIDE SEQUENCE [LARGE SCALE GENOMIC DNA]</scope>
</reference>
<sequence length="109" mass="12387">MNQHPLLSPLFHHSTIPLTQLCRLATLCSLISKPGTYVYNYNYDTPSQEKFEANGFAKSSENDKDFYDSSGYDIYTDKVIHELNTMSPSHFSISLDILDQFIASLSIDE</sequence>
<accession>A0A1F5VTS7</accession>
<organism evidence="1 2">
    <name type="scientific">Candidatus Fischerbacteria bacterium RBG_13_37_8</name>
    <dbReference type="NCBI Taxonomy" id="1817863"/>
    <lineage>
        <taxon>Bacteria</taxon>
        <taxon>Candidatus Fischeribacteriota</taxon>
    </lineage>
</organism>
<comment type="caution">
    <text evidence="1">The sequence shown here is derived from an EMBL/GenBank/DDBJ whole genome shotgun (WGS) entry which is preliminary data.</text>
</comment>
<proteinExistence type="predicted"/>
<protein>
    <submittedName>
        <fullName evidence="1">Uncharacterized protein</fullName>
    </submittedName>
</protein>
<evidence type="ECO:0000313" key="2">
    <source>
        <dbReference type="Proteomes" id="UP000178943"/>
    </source>
</evidence>
<dbReference type="Proteomes" id="UP000178943">
    <property type="component" value="Unassembled WGS sequence"/>
</dbReference>
<dbReference type="EMBL" id="MFGW01000078">
    <property type="protein sequence ID" value="OGF66904.1"/>
    <property type="molecule type" value="Genomic_DNA"/>
</dbReference>